<keyword evidence="2" id="KW-1185">Reference proteome</keyword>
<sequence length="176" mass="19508">MAKKALIFVTHGSEEMELVIVADILRRAKIEVTLYGVGLEGSDTIECSRGVKIQPDLKEGFEIDWPSFDALIIPGGAKGSEYLSNSSLVKEKIKYFNEHSKLIASVCAGTLALKAAGIKTETTLTSHPSVKDQLSMYNYSEERVVINNNIITRFEQLYYIYLLISAGLLEPALSFR</sequence>
<evidence type="ECO:0000313" key="1">
    <source>
        <dbReference type="EMBL" id="KAJ9055209.1"/>
    </source>
</evidence>
<evidence type="ECO:0000313" key="2">
    <source>
        <dbReference type="Proteomes" id="UP001165960"/>
    </source>
</evidence>
<gene>
    <name evidence="1" type="ORF">DSO57_1006226</name>
</gene>
<dbReference type="EMBL" id="QTSX02006407">
    <property type="protein sequence ID" value="KAJ9055209.1"/>
    <property type="molecule type" value="Genomic_DNA"/>
</dbReference>
<proteinExistence type="predicted"/>
<dbReference type="Proteomes" id="UP001165960">
    <property type="component" value="Unassembled WGS sequence"/>
</dbReference>
<comment type="caution">
    <text evidence="1">The sequence shown here is derived from an EMBL/GenBank/DDBJ whole genome shotgun (WGS) entry which is preliminary data.</text>
</comment>
<name>A0ACC2RYN9_9FUNG</name>
<protein>
    <submittedName>
        <fullName evidence="1">Uncharacterized protein</fullName>
    </submittedName>
</protein>
<organism evidence="1 2">
    <name type="scientific">Entomophthora muscae</name>
    <dbReference type="NCBI Taxonomy" id="34485"/>
    <lineage>
        <taxon>Eukaryota</taxon>
        <taxon>Fungi</taxon>
        <taxon>Fungi incertae sedis</taxon>
        <taxon>Zoopagomycota</taxon>
        <taxon>Entomophthoromycotina</taxon>
        <taxon>Entomophthoromycetes</taxon>
        <taxon>Entomophthorales</taxon>
        <taxon>Entomophthoraceae</taxon>
        <taxon>Entomophthora</taxon>
    </lineage>
</organism>
<accession>A0ACC2RYN9</accession>
<reference evidence="1" key="1">
    <citation type="submission" date="2022-04" db="EMBL/GenBank/DDBJ databases">
        <title>Genome of the entomopathogenic fungus Entomophthora muscae.</title>
        <authorList>
            <person name="Elya C."/>
            <person name="Lovett B.R."/>
            <person name="Lee E."/>
            <person name="Macias A.M."/>
            <person name="Hajek A.E."/>
            <person name="De Bivort B.L."/>
            <person name="Kasson M.T."/>
            <person name="De Fine Licht H.H."/>
            <person name="Stajich J.E."/>
        </authorList>
    </citation>
    <scope>NUCLEOTIDE SEQUENCE</scope>
    <source>
        <strain evidence="1">Berkeley</strain>
    </source>
</reference>